<evidence type="ECO:0000313" key="1">
    <source>
        <dbReference type="EMBL" id="GAA4710868.1"/>
    </source>
</evidence>
<dbReference type="EMBL" id="BAABLO010000001">
    <property type="protein sequence ID" value="GAA4710868.1"/>
    <property type="molecule type" value="Genomic_DNA"/>
</dbReference>
<gene>
    <name evidence="1" type="ORF">GCM10025782_03650</name>
</gene>
<proteinExistence type="predicted"/>
<reference evidence="2" key="1">
    <citation type="journal article" date="2019" name="Int. J. Syst. Evol. Microbiol.">
        <title>The Global Catalogue of Microorganisms (GCM) 10K type strain sequencing project: providing services to taxonomists for standard genome sequencing and annotation.</title>
        <authorList>
            <consortium name="The Broad Institute Genomics Platform"/>
            <consortium name="The Broad Institute Genome Sequencing Center for Infectious Disease"/>
            <person name="Wu L."/>
            <person name="Ma J."/>
        </authorList>
    </citation>
    <scope>NUCLEOTIDE SEQUENCE [LARGE SCALE GENOMIC DNA]</scope>
    <source>
        <strain evidence="2">JCM 18961</strain>
    </source>
</reference>
<protein>
    <recommendedName>
        <fullName evidence="3">DUF559 domain-containing protein</fullName>
    </recommendedName>
</protein>
<keyword evidence="2" id="KW-1185">Reference proteome</keyword>
<comment type="caution">
    <text evidence="1">The sequence shown here is derived from an EMBL/GenBank/DDBJ whole genome shotgun (WGS) entry which is preliminary data.</text>
</comment>
<dbReference type="RefSeq" id="WP_345500751.1">
    <property type="nucleotide sequence ID" value="NZ_BAABLO010000001.1"/>
</dbReference>
<evidence type="ECO:0000313" key="2">
    <source>
        <dbReference type="Proteomes" id="UP001500556"/>
    </source>
</evidence>
<name>A0ABP8XQC4_9MICO</name>
<sequence length="309" mass="34113">MGETPRERRARLVGAAEEFGGVLSRHRLAELGADRNVVAREVRAERWRLHGARTVALHTGRLSDLAQWWRAVWEVGQGAVLDGVTALHASGMKGFDEARVHVSVDHLCTPGPIEGVRIHRVRDALEADSVGPGPPRVRPAVATVRAAQWAVTDRQAALLLCLPVQQGLVRAKDLCHVRWPGAHYGRTALVRQLVADLEDGAHSLGELDFARFCRLRGLPTPSRQVVRRGPQGRIYLDVRWDEAGLVVEIDGAQHRQGLAVTSDNLRRNHLLTAGDLVLTIDLVGLRLQPEAFMDQVLTAYRQLTLRRAG</sequence>
<organism evidence="1 2">
    <name type="scientific">Pedococcus ginsenosidimutans</name>
    <dbReference type="NCBI Taxonomy" id="490570"/>
    <lineage>
        <taxon>Bacteria</taxon>
        <taxon>Bacillati</taxon>
        <taxon>Actinomycetota</taxon>
        <taxon>Actinomycetes</taxon>
        <taxon>Micrococcales</taxon>
        <taxon>Intrasporangiaceae</taxon>
        <taxon>Pedococcus</taxon>
    </lineage>
</organism>
<accession>A0ABP8XQC4</accession>
<dbReference type="Proteomes" id="UP001500556">
    <property type="component" value="Unassembled WGS sequence"/>
</dbReference>
<evidence type="ECO:0008006" key="3">
    <source>
        <dbReference type="Google" id="ProtNLM"/>
    </source>
</evidence>